<name>A0A6G0K6F6_9STRA</name>
<feature type="chain" id="PRO_5026226565" description="Secreted peptide" evidence="2">
    <location>
        <begin position="22"/>
        <end position="159"/>
    </location>
</feature>
<feature type="transmembrane region" description="Helical" evidence="1">
    <location>
        <begin position="135"/>
        <end position="155"/>
    </location>
</feature>
<feature type="transmembrane region" description="Helical" evidence="1">
    <location>
        <begin position="91"/>
        <end position="115"/>
    </location>
</feature>
<dbReference type="Proteomes" id="UP000488956">
    <property type="component" value="Unassembled WGS sequence"/>
</dbReference>
<sequence length="159" mass="18680">MVPRLLVRFPIAFILQRLTVSSIVAVRAVPRSSIVHSTVLRVRGRTVLRTLLPRRLRLVHFFSLVVARLLIELRLLAVLRLDLRFGLGLDAGVLLFFLISIFFQLVCFFFFPQFFKHTSRSRFQPVSGSRPATDFLRLFFHSFYFNITSFFFRIFHLQS</sequence>
<feature type="transmembrane region" description="Helical" evidence="1">
    <location>
        <begin position="58"/>
        <end position="79"/>
    </location>
</feature>
<dbReference type="AlphaFoldDB" id="A0A6G0K6F6"/>
<reference evidence="3 4" key="1">
    <citation type="submission" date="2018-09" db="EMBL/GenBank/DDBJ databases">
        <title>Genomic investigation of the strawberry pathogen Phytophthora fragariae indicates pathogenicity is determined by transcriptional variation in three key races.</title>
        <authorList>
            <person name="Adams T.M."/>
            <person name="Armitage A.D."/>
            <person name="Sobczyk M.K."/>
            <person name="Bates H.J."/>
            <person name="Dunwell J.M."/>
            <person name="Nellist C.F."/>
            <person name="Harrison R.J."/>
        </authorList>
    </citation>
    <scope>NUCLEOTIDE SEQUENCE [LARGE SCALE GENOMIC DNA]</scope>
    <source>
        <strain evidence="3 4">ONT-3</strain>
    </source>
</reference>
<feature type="signal peptide" evidence="2">
    <location>
        <begin position="1"/>
        <end position="21"/>
    </location>
</feature>
<dbReference type="EMBL" id="QXFX01002350">
    <property type="protein sequence ID" value="KAE9077916.1"/>
    <property type="molecule type" value="Genomic_DNA"/>
</dbReference>
<gene>
    <name evidence="3" type="ORF">PF010_g23325</name>
</gene>
<keyword evidence="1" id="KW-1133">Transmembrane helix</keyword>
<evidence type="ECO:0008006" key="5">
    <source>
        <dbReference type="Google" id="ProtNLM"/>
    </source>
</evidence>
<evidence type="ECO:0000256" key="1">
    <source>
        <dbReference type="SAM" id="Phobius"/>
    </source>
</evidence>
<protein>
    <recommendedName>
        <fullName evidence="5">Secreted peptide</fullName>
    </recommendedName>
</protein>
<evidence type="ECO:0000256" key="2">
    <source>
        <dbReference type="SAM" id="SignalP"/>
    </source>
</evidence>
<comment type="caution">
    <text evidence="3">The sequence shown here is derived from an EMBL/GenBank/DDBJ whole genome shotgun (WGS) entry which is preliminary data.</text>
</comment>
<accession>A0A6G0K6F6</accession>
<keyword evidence="2" id="KW-0732">Signal</keyword>
<evidence type="ECO:0000313" key="3">
    <source>
        <dbReference type="EMBL" id="KAE9077916.1"/>
    </source>
</evidence>
<evidence type="ECO:0000313" key="4">
    <source>
        <dbReference type="Proteomes" id="UP000488956"/>
    </source>
</evidence>
<proteinExistence type="predicted"/>
<keyword evidence="1" id="KW-0472">Membrane</keyword>
<keyword evidence="1" id="KW-0812">Transmembrane</keyword>
<organism evidence="3 4">
    <name type="scientific">Phytophthora fragariae</name>
    <dbReference type="NCBI Taxonomy" id="53985"/>
    <lineage>
        <taxon>Eukaryota</taxon>
        <taxon>Sar</taxon>
        <taxon>Stramenopiles</taxon>
        <taxon>Oomycota</taxon>
        <taxon>Peronosporomycetes</taxon>
        <taxon>Peronosporales</taxon>
        <taxon>Peronosporaceae</taxon>
        <taxon>Phytophthora</taxon>
    </lineage>
</organism>